<evidence type="ECO:0000256" key="1">
    <source>
        <dbReference type="ARBA" id="ARBA00022729"/>
    </source>
</evidence>
<dbReference type="SUPFAM" id="SSF50985">
    <property type="entry name" value="RCC1/BLIP-II"/>
    <property type="match status" value="2"/>
</dbReference>
<feature type="domain" description="HYR" evidence="5">
    <location>
        <begin position="921"/>
        <end position="1005"/>
    </location>
</feature>
<proteinExistence type="predicted"/>
<feature type="signal peptide" evidence="4">
    <location>
        <begin position="1"/>
        <end position="28"/>
    </location>
</feature>
<feature type="domain" description="HYR" evidence="5">
    <location>
        <begin position="1473"/>
        <end position="1569"/>
    </location>
</feature>
<dbReference type="Pfam" id="PF13385">
    <property type="entry name" value="Laminin_G_3"/>
    <property type="match status" value="1"/>
</dbReference>
<dbReference type="PANTHER" id="PTHR24273">
    <property type="entry name" value="FI04643P-RELATED"/>
    <property type="match status" value="1"/>
</dbReference>
<comment type="caution">
    <text evidence="6">The sequence shown here is derived from an EMBL/GenBank/DDBJ whole genome shotgun (WGS) entry which is preliminary data.</text>
</comment>
<accession>A0ABW6HQV4</accession>
<dbReference type="EMBL" id="JBHZQA010000020">
    <property type="protein sequence ID" value="MFE3849446.1"/>
    <property type="molecule type" value="Genomic_DNA"/>
</dbReference>
<name>A0ABW6HQV4_9FLAO</name>
<keyword evidence="7" id="KW-1185">Reference proteome</keyword>
<dbReference type="SMART" id="SM00560">
    <property type="entry name" value="LamGL"/>
    <property type="match status" value="1"/>
</dbReference>
<protein>
    <submittedName>
        <fullName evidence="6">LamG-like jellyroll fold domain-containing protein</fullName>
    </submittedName>
</protein>
<dbReference type="InterPro" id="IPR013320">
    <property type="entry name" value="ConA-like_dom_sf"/>
</dbReference>
<evidence type="ECO:0000256" key="2">
    <source>
        <dbReference type="ARBA" id="ARBA00022737"/>
    </source>
</evidence>
<keyword evidence="1 4" id="KW-0732">Signal</keyword>
<feature type="chain" id="PRO_5046676850" evidence="4">
    <location>
        <begin position="29"/>
        <end position="2090"/>
    </location>
</feature>
<keyword evidence="3" id="KW-1015">Disulfide bond</keyword>
<feature type="domain" description="HYR" evidence="5">
    <location>
        <begin position="814"/>
        <end position="910"/>
    </location>
</feature>
<dbReference type="RefSeq" id="WP_379859188.1">
    <property type="nucleotide sequence ID" value="NZ_JBHZQA010000020.1"/>
</dbReference>
<dbReference type="PROSITE" id="PS50825">
    <property type="entry name" value="HYR"/>
    <property type="match status" value="5"/>
</dbReference>
<evidence type="ECO:0000259" key="5">
    <source>
        <dbReference type="PROSITE" id="PS50825"/>
    </source>
</evidence>
<keyword evidence="2" id="KW-0677">Repeat</keyword>
<dbReference type="InterPro" id="IPR000408">
    <property type="entry name" value="Reg_chr_condens"/>
</dbReference>
<organism evidence="6 7">
    <name type="scientific">Flavobacterium fructosi</name>
    <dbReference type="NCBI Taxonomy" id="3230416"/>
    <lineage>
        <taxon>Bacteria</taxon>
        <taxon>Pseudomonadati</taxon>
        <taxon>Bacteroidota</taxon>
        <taxon>Flavobacteriia</taxon>
        <taxon>Flavobacteriales</taxon>
        <taxon>Flavobacteriaceae</taxon>
        <taxon>Flavobacterium</taxon>
    </lineage>
</organism>
<dbReference type="Gene3D" id="2.60.40.10">
    <property type="entry name" value="Immunoglobulins"/>
    <property type="match status" value="1"/>
</dbReference>
<dbReference type="PROSITE" id="PS00626">
    <property type="entry name" value="RCC1_2"/>
    <property type="match status" value="2"/>
</dbReference>
<dbReference type="SUPFAM" id="SSF49899">
    <property type="entry name" value="Concanavalin A-like lectins/glucanases"/>
    <property type="match status" value="1"/>
</dbReference>
<dbReference type="InterPro" id="IPR026444">
    <property type="entry name" value="Secre_tail"/>
</dbReference>
<gene>
    <name evidence="6" type="ORF">ACFX5D_15920</name>
</gene>
<dbReference type="Proteomes" id="UP001600039">
    <property type="component" value="Unassembled WGS sequence"/>
</dbReference>
<sequence>MKAINTKANIFSVIFLMANLLFVSNSSSKEIFNDSIKNKISKSHIFLNVNKTNASAEIILPGIWQSVSTGGYHTLGIKTDGTLWVWGANYYGQLGDGTLTNRNIPVQIGSSNNWQDISAGDFHSIGLKTDGTIWAWGANYEGQLGDGTSTNKNTPVQIGVATNWQSITAGSHHNGAIKTDGTLWVWGRNFDGQLGDGTNISKNIPVKIGTDNNWLSILPSYVHTVGLKTNGTLWSWGRNSEGQLGDGTDINKSSPVQVGTFTNWQSISVGHFYTNGLRTDGTLWAWGANDYGQLGDGTYINKNMPLQIGAVNNWQSISAGHFFTHAIKSDGTLWGWGRNSEGQLGYGNYTSINTPTQIGTNTDWKKISAAYIHSVGLKTDGLEFCATGNNLEGQLGDGTNINKNALICIVTAVDYSLVCPLDKTITTDAGFCTAIVNTIDPVVMPSNAAYSYKLSGATVATGNGSASGLTFNKGETTVTYTLTNDSTKNCNFTITVNNFQNPTIVCPADLTINNTPGLCTGTTSLMAPSVNDNCSTNGNALNFDGGYVDVPHNVLINPINQLTIETWVKRTTNGIQESLIEKYSNIGNTFGYLLRITNDNKAFSMVLNNYCCGYQVTGSTTLLPNVWYHLAATFNRTTGVLKLYVNGILDGEISGISGLPTIPGVQSLKIGARGDDAGTRLSNGGLIDEVRIWSMERSQAQILADMNKELSAQANLVGLYHFNQGIAGGNNSSSPGPAINTAIDASGNGFTGILNNFALTGSSSNWALGNASVQNHSITNNAPAVYPIGSTTVTWSGTDSSNNTAICTQTVTVVDNQAPIVTCPGNQTLNMIANTCAANYTISDPISDNCTGATWGYSLSGDTTGSASAIADGTGSGVVSFNKGVTTVTLSGTDGTNAATTCSFTVTVVDNQAPIVTCPGNQSQNIITNTCAANYTILDPISDNCTGATWGYSLSGDTTGSASAIADGTGSGVVSFNKGVTTVTLSGTDGTNAATTCSFTVTVVDNQAPIVTCPGNQTLNMIANTCAANYTISDPISDNCTGATWGYSLSGDTTGSASVIADGTGSGVVSFNKGVTTVTLSGTDGTNAATTFSFTVTVNDNQPPIVTCPGNQTLNIITNTCAANYTILDPISDNCTGATWGYSLSGDTTGSASGIADGTGSGVVSFNKGVTTVTLSGTDGTNAATTCSFTVTVNDNQPPIVTCPGNQTLNIITNTCAANYTILDPISDNCTGATWGYSLSGDTTGSASGIVDGTGSGMVSFNKGVTTVTLSGTDGTNAATTCSFTVTVNDNQPPIVTCPGNQTINVIANTCAANYTISDPISDNCTGATWGYSLSGDTTSSASAIADGTGSGVVSFNKGVTTVTLNGTDGTTTATTCSFKVTVTDNVNPTIACAVAVTGNTSDDGAGNCTTIVTLGTPTTGDNCKVASVKAYIGTTEINPVTNLFAIAQTTVTWKVTDDAGNTAQCNQLVTVTDNEKPTITCPSGSPYTKSTNAGLCTYRIVGNEFDATATDNCDTPALDWDVTGATTNSGTGSMADVYLNFGENTITWTASDTAGNEFTCSITVNVNKVTTTTTVTVTPISQQYSDKVSFVATVTPYNCTGAGAIGGKVIFKIGNLVMGEANVNASGVATLSDVPLLEDMLYDADLNNPLNPTEGPLKPGSKTVTTYYTGTDADYMVSNPTTTLTVTCEDADITYNGHTYFTVNPNNLTGTLLLSDYVLDRDDTPTGARGDIRNATATFWNGAINGSVIGTANIPVGLVNPLNKQEGFVSTSLTSTLTSAEASGGGRIYDVYSGLNNYYCGTDGPTPVTLALPGQDFVTGGGYIVFGNNSAGTYAGTSGKRMNFGFVMKWNPSGKNLQGKVNIIYRRMVNGVQRIYQIKGTSIGSLVVENVDNSGVTATGSAITFRRATISTKANLNDITDPLSPISLGGNLSLVMTAWESTTVNTGALDRVGVQLSGTGSAGLLFSSNWSGGKTIWQTLNGGKIQVRNLSTSAVIASKSTETDKLAEPVLFNVIAYPNPTRHNFTLVVEGGSNEKIEVMLYNILGRTLKHIEKNDRQDIIFGEELPTGAYIVILKQGENQKTIKLLKQ</sequence>
<dbReference type="Pfam" id="PF18962">
    <property type="entry name" value="Por_Secre_tail"/>
    <property type="match status" value="1"/>
</dbReference>
<dbReference type="InterPro" id="IPR006558">
    <property type="entry name" value="LamG-like"/>
</dbReference>
<evidence type="ECO:0000313" key="6">
    <source>
        <dbReference type="EMBL" id="MFE3849446.1"/>
    </source>
</evidence>
<evidence type="ECO:0000256" key="4">
    <source>
        <dbReference type="SAM" id="SignalP"/>
    </source>
</evidence>
<dbReference type="PROSITE" id="PS50012">
    <property type="entry name" value="RCC1_3"/>
    <property type="match status" value="6"/>
</dbReference>
<dbReference type="Gene3D" id="2.60.120.200">
    <property type="match status" value="1"/>
</dbReference>
<feature type="domain" description="HYR" evidence="5">
    <location>
        <begin position="1098"/>
        <end position="1195"/>
    </location>
</feature>
<evidence type="ECO:0000313" key="7">
    <source>
        <dbReference type="Proteomes" id="UP001600039"/>
    </source>
</evidence>
<dbReference type="PANTHER" id="PTHR24273:SF32">
    <property type="entry name" value="HYALIN"/>
    <property type="match status" value="1"/>
</dbReference>
<dbReference type="Pfam" id="PF00415">
    <property type="entry name" value="RCC1"/>
    <property type="match status" value="6"/>
</dbReference>
<dbReference type="InterPro" id="IPR003410">
    <property type="entry name" value="HYR_dom"/>
</dbReference>
<feature type="domain" description="HYR" evidence="5">
    <location>
        <begin position="1288"/>
        <end position="1385"/>
    </location>
</feature>
<reference evidence="6 7" key="1">
    <citation type="submission" date="2024-06" db="EMBL/GenBank/DDBJ databases">
        <title>Flavobacterium spp. isolated from glacier.</title>
        <authorList>
            <person name="Han D."/>
        </authorList>
    </citation>
    <scope>NUCLEOTIDE SEQUENCE [LARGE SCALE GENOMIC DNA]</scope>
    <source>
        <strain evidence="6 7">LB3P45</strain>
    </source>
</reference>
<dbReference type="InterPro" id="IPR009091">
    <property type="entry name" value="RCC1/BLIP-II"/>
</dbReference>
<dbReference type="Gene3D" id="2.130.10.30">
    <property type="entry name" value="Regulator of chromosome condensation 1/beta-lactamase-inhibitor protein II"/>
    <property type="match status" value="2"/>
</dbReference>
<dbReference type="PRINTS" id="PR00633">
    <property type="entry name" value="RCCNDNSATION"/>
</dbReference>
<dbReference type="InterPro" id="IPR013783">
    <property type="entry name" value="Ig-like_fold"/>
</dbReference>
<evidence type="ECO:0000256" key="3">
    <source>
        <dbReference type="ARBA" id="ARBA00023157"/>
    </source>
</evidence>
<dbReference type="NCBIfam" id="TIGR04183">
    <property type="entry name" value="Por_Secre_tail"/>
    <property type="match status" value="1"/>
</dbReference>